<dbReference type="GO" id="GO:0003700">
    <property type="term" value="F:DNA-binding transcription factor activity"/>
    <property type="evidence" value="ECO:0007669"/>
    <property type="project" value="InterPro"/>
</dbReference>
<dbReference type="InterPro" id="IPR018060">
    <property type="entry name" value="HTH_AraC"/>
</dbReference>
<gene>
    <name evidence="7" type="ORF">FZC83_18060</name>
</gene>
<dbReference type="InterPro" id="IPR011006">
    <property type="entry name" value="CheY-like_superfamily"/>
</dbReference>
<accession>A0A5D4RP34</accession>
<evidence type="ECO:0000259" key="5">
    <source>
        <dbReference type="PROSITE" id="PS01124"/>
    </source>
</evidence>
<sequence>MKALIVDDERNVRNVIRQLGDWDVSGITMLLEASNGYEALDIVRTENPDIIFTDIKMPRMTGLELIEELNTLGYTGKIILVTGYDDYTFMRKAIQLNSFDYLLKPIDADAFDSVLNRVVTAIGEEALEDGEIVEEARRLRSNQIFTSACTGGGTEELAAFLPADEELEMSLLSFYHTHLPEPHMDALRGELQEKGMGNVFAFLEEENLYGVLTVKGQWVYVEEWVSGHIDLPIRLVQGELPDLDELSSTFSKLQGELQQNHYRSIRSLDELESARRIQEIVSYVETYYMEDISLDRLSKMFFLTREHISRTFKKETGLPLSKFVAKLRIEQAKVWLIDSDETIYSIATMLGYQDEKYFSKLFKKVTGFTPYEFRSGNSGVKE</sequence>
<dbReference type="Pfam" id="PF00072">
    <property type="entry name" value="Response_reg"/>
    <property type="match status" value="1"/>
</dbReference>
<name>A0A5D4RP34_9BACI</name>
<keyword evidence="3" id="KW-0804">Transcription</keyword>
<keyword evidence="4" id="KW-0597">Phosphoprotein</keyword>
<evidence type="ECO:0000313" key="7">
    <source>
        <dbReference type="EMBL" id="TYS51474.1"/>
    </source>
</evidence>
<reference evidence="7 8" key="1">
    <citation type="submission" date="2019-08" db="EMBL/GenBank/DDBJ databases">
        <title>Bacillus genomes from the desert of Cuatro Cienegas, Coahuila.</title>
        <authorList>
            <person name="Olmedo-Alvarez G."/>
        </authorList>
    </citation>
    <scope>NUCLEOTIDE SEQUENCE [LARGE SCALE GENOMIC DNA]</scope>
    <source>
        <strain evidence="7 8">CH108_3D</strain>
    </source>
</reference>
<dbReference type="SUPFAM" id="SSF52172">
    <property type="entry name" value="CheY-like"/>
    <property type="match status" value="1"/>
</dbReference>
<dbReference type="GO" id="GO:0000160">
    <property type="term" value="P:phosphorelay signal transduction system"/>
    <property type="evidence" value="ECO:0007669"/>
    <property type="project" value="InterPro"/>
</dbReference>
<evidence type="ECO:0000256" key="1">
    <source>
        <dbReference type="ARBA" id="ARBA00023015"/>
    </source>
</evidence>
<dbReference type="EMBL" id="VTEQ01000006">
    <property type="protein sequence ID" value="TYS51474.1"/>
    <property type="molecule type" value="Genomic_DNA"/>
</dbReference>
<dbReference type="SMART" id="SM00342">
    <property type="entry name" value="HTH_ARAC"/>
    <property type="match status" value="1"/>
</dbReference>
<dbReference type="PRINTS" id="PR00032">
    <property type="entry name" value="HTHARAC"/>
</dbReference>
<dbReference type="PROSITE" id="PS00041">
    <property type="entry name" value="HTH_ARAC_FAMILY_1"/>
    <property type="match status" value="1"/>
</dbReference>
<keyword evidence="2" id="KW-0238">DNA-binding</keyword>
<evidence type="ECO:0000256" key="4">
    <source>
        <dbReference type="PROSITE-ProRule" id="PRU00169"/>
    </source>
</evidence>
<evidence type="ECO:0000256" key="3">
    <source>
        <dbReference type="ARBA" id="ARBA00023163"/>
    </source>
</evidence>
<dbReference type="Gene3D" id="3.40.50.2300">
    <property type="match status" value="1"/>
</dbReference>
<dbReference type="AlphaFoldDB" id="A0A5D4RP34"/>
<dbReference type="Proteomes" id="UP000322997">
    <property type="component" value="Unassembled WGS sequence"/>
</dbReference>
<dbReference type="InterPro" id="IPR018062">
    <property type="entry name" value="HTH_AraC-typ_CS"/>
</dbReference>
<dbReference type="SMART" id="SM00448">
    <property type="entry name" value="REC"/>
    <property type="match status" value="1"/>
</dbReference>
<feature type="modified residue" description="4-aspartylphosphate" evidence="4">
    <location>
        <position position="54"/>
    </location>
</feature>
<dbReference type="RefSeq" id="WP_079514080.1">
    <property type="nucleotide sequence ID" value="NZ_CP128801.1"/>
</dbReference>
<proteinExistence type="predicted"/>
<dbReference type="Gene3D" id="1.10.10.60">
    <property type="entry name" value="Homeodomain-like"/>
    <property type="match status" value="2"/>
</dbReference>
<dbReference type="GO" id="GO:0043565">
    <property type="term" value="F:sequence-specific DNA binding"/>
    <property type="evidence" value="ECO:0007669"/>
    <property type="project" value="InterPro"/>
</dbReference>
<evidence type="ECO:0000313" key="8">
    <source>
        <dbReference type="Proteomes" id="UP000322997"/>
    </source>
</evidence>
<dbReference type="CDD" id="cd17536">
    <property type="entry name" value="REC_YesN-like"/>
    <property type="match status" value="1"/>
</dbReference>
<protein>
    <submittedName>
        <fullName evidence="7">Response regulator</fullName>
    </submittedName>
</protein>
<evidence type="ECO:0000256" key="2">
    <source>
        <dbReference type="ARBA" id="ARBA00023125"/>
    </source>
</evidence>
<dbReference type="InterPro" id="IPR020449">
    <property type="entry name" value="Tscrpt_reg_AraC-type_HTH"/>
</dbReference>
<dbReference type="InterPro" id="IPR009057">
    <property type="entry name" value="Homeodomain-like_sf"/>
</dbReference>
<evidence type="ECO:0000259" key="6">
    <source>
        <dbReference type="PROSITE" id="PS50110"/>
    </source>
</evidence>
<dbReference type="PANTHER" id="PTHR43280:SF28">
    <property type="entry name" value="HTH-TYPE TRANSCRIPTIONAL ACTIVATOR RHAS"/>
    <property type="match status" value="1"/>
</dbReference>
<organism evidence="7 8">
    <name type="scientific">Rossellomorea marisflavi</name>
    <dbReference type="NCBI Taxonomy" id="189381"/>
    <lineage>
        <taxon>Bacteria</taxon>
        <taxon>Bacillati</taxon>
        <taxon>Bacillota</taxon>
        <taxon>Bacilli</taxon>
        <taxon>Bacillales</taxon>
        <taxon>Bacillaceae</taxon>
        <taxon>Rossellomorea</taxon>
    </lineage>
</organism>
<dbReference type="PROSITE" id="PS50110">
    <property type="entry name" value="RESPONSE_REGULATORY"/>
    <property type="match status" value="1"/>
</dbReference>
<dbReference type="SUPFAM" id="SSF46689">
    <property type="entry name" value="Homeodomain-like"/>
    <property type="match status" value="1"/>
</dbReference>
<dbReference type="PROSITE" id="PS01124">
    <property type="entry name" value="HTH_ARAC_FAMILY_2"/>
    <property type="match status" value="1"/>
</dbReference>
<keyword evidence="1" id="KW-0805">Transcription regulation</keyword>
<feature type="domain" description="HTH araC/xylS-type" evidence="5">
    <location>
        <begin position="278"/>
        <end position="376"/>
    </location>
</feature>
<dbReference type="PANTHER" id="PTHR43280">
    <property type="entry name" value="ARAC-FAMILY TRANSCRIPTIONAL REGULATOR"/>
    <property type="match status" value="1"/>
</dbReference>
<dbReference type="Pfam" id="PF12833">
    <property type="entry name" value="HTH_18"/>
    <property type="match status" value="1"/>
</dbReference>
<dbReference type="InterPro" id="IPR001789">
    <property type="entry name" value="Sig_transdc_resp-reg_receiver"/>
</dbReference>
<feature type="domain" description="Response regulatory" evidence="6">
    <location>
        <begin position="2"/>
        <end position="119"/>
    </location>
</feature>
<comment type="caution">
    <text evidence="7">The sequence shown here is derived from an EMBL/GenBank/DDBJ whole genome shotgun (WGS) entry which is preliminary data.</text>
</comment>